<dbReference type="EMBL" id="KU318421">
    <property type="protein sequence ID" value="ANS55406.1"/>
    <property type="molecule type" value="Genomic_DNA"/>
</dbReference>
<accession>A0A1B1LQT1</accession>
<gene>
    <name evidence="3" type="ORF">NUITMVK2_2350</name>
</gene>
<dbReference type="Pfam" id="PF14348">
    <property type="entry name" value="DtrJ-like"/>
    <property type="match status" value="1"/>
</dbReference>
<keyword evidence="1" id="KW-0472">Membrane</keyword>
<feature type="transmembrane region" description="Helical" evidence="1">
    <location>
        <begin position="200"/>
        <end position="218"/>
    </location>
</feature>
<dbReference type="InterPro" id="IPR022266">
    <property type="entry name" value="DtrJ-like"/>
</dbReference>
<keyword evidence="1" id="KW-1133">Transmembrane helix</keyword>
<reference evidence="2" key="1">
    <citation type="submission" date="2015-12" db="EMBL/GenBank/DDBJ databases">
        <title>Klebsiella pneumoniae strain KP04 plasmid pKP04VIM, complete sequence.</title>
        <authorList>
            <person name="Li R."/>
            <person name="Lin D."/>
            <person name="Chen C."/>
        </authorList>
    </citation>
    <scope>NUCLEOTIDE SEQUENCE</scope>
    <source>
        <plasmid evidence="2">pKP04VIM</plasmid>
    </source>
</reference>
<feature type="transmembrane region" description="Helical" evidence="1">
    <location>
        <begin position="128"/>
        <end position="150"/>
    </location>
</feature>
<feature type="transmembrane region" description="Helical" evidence="1">
    <location>
        <begin position="170"/>
        <end position="188"/>
    </location>
</feature>
<evidence type="ECO:0000313" key="2">
    <source>
        <dbReference type="EMBL" id="ANS55406.1"/>
    </source>
</evidence>
<evidence type="ECO:0000313" key="3">
    <source>
        <dbReference type="EMBL" id="BDB31121.1"/>
    </source>
</evidence>
<dbReference type="PATRIC" id="fig|573.1650.peg.5276"/>
<evidence type="ECO:0000256" key="1">
    <source>
        <dbReference type="SAM" id="Phobius"/>
    </source>
</evidence>
<dbReference type="RefSeq" id="WP_024266292.1">
    <property type="nucleotide sequence ID" value="NZ_AP018583.1"/>
</dbReference>
<keyword evidence="2" id="KW-0614">Plasmid</keyword>
<feature type="transmembrane region" description="Helical" evidence="1">
    <location>
        <begin position="12"/>
        <end position="32"/>
    </location>
</feature>
<organism evidence="2">
    <name type="scientific">Klebsiella pneumoniae</name>
    <dbReference type="NCBI Taxonomy" id="573"/>
    <lineage>
        <taxon>Bacteria</taxon>
        <taxon>Pseudomonadati</taxon>
        <taxon>Pseudomonadota</taxon>
        <taxon>Gammaproteobacteria</taxon>
        <taxon>Enterobacterales</taxon>
        <taxon>Enterobacteriaceae</taxon>
        <taxon>Klebsiella/Raoultella group</taxon>
        <taxon>Klebsiella</taxon>
        <taxon>Klebsiella pneumoniae complex</taxon>
    </lineage>
</organism>
<protein>
    <submittedName>
        <fullName evidence="2">Conjugal transfer protein TraJ</fullName>
    </submittedName>
</protein>
<dbReference type="EMBL" id="AP025164">
    <property type="protein sequence ID" value="BDB31121.1"/>
    <property type="molecule type" value="Genomic_DNA"/>
</dbReference>
<sequence>MAGKDMSAQRMTMIRFGLGLGLLIYFLFNVYLEDTNKLYKDISAEVKSSKLLMDVERWQDVTRRTEKTFNYFFVELNFTGYLNKWLLPEDDKTKPARGMNLAANKFMSPNYNAARNVPLMAYQAIYRWYLLVGWFFTFLPLMIALALDGYYQWKMKRFVFGDVTIQLYRLWFRSLSIISVLIVAYLVIPNLNLFNGLTQYFPPLALALLAIAINRLLAHYQKLM</sequence>
<reference evidence="3 4" key="2">
    <citation type="submission" date="2021-09" db="EMBL/GenBank/DDBJ databases">
        <title>Whole genome sequencing of antimicrobial-resistant bacteria isolated from aquatic animals, plants, and environment in Asia.</title>
        <authorList>
            <person name="Hirabayashi A."/>
            <person name="Suzuki M."/>
        </authorList>
    </citation>
    <scope>NUCLEOTIDE SEQUENCE [LARGE SCALE GENOMIC DNA]</scope>
    <source>
        <strain evidence="3 4">NUITM-VK2</strain>
        <plasmid evidence="3 4">pNUITM-VK2</plasmid>
    </source>
</reference>
<dbReference type="Proteomes" id="UP001319930">
    <property type="component" value="Plasmid pNUITM-VK2"/>
</dbReference>
<geneLocation type="plasmid" evidence="3 4">
    <name>pNUITM-VK2</name>
</geneLocation>
<name>A0A1B1LQT1_KLEPN</name>
<keyword evidence="1" id="KW-0812">Transmembrane</keyword>
<dbReference type="AlphaFoldDB" id="A0A1B1LQT1"/>
<dbReference type="GeneID" id="93756980"/>
<geneLocation type="plasmid" evidence="2">
    <name>pKP04VIM</name>
</geneLocation>
<proteinExistence type="predicted"/>
<evidence type="ECO:0000313" key="4">
    <source>
        <dbReference type="Proteomes" id="UP001319930"/>
    </source>
</evidence>